<evidence type="ECO:0000313" key="3">
    <source>
        <dbReference type="Proteomes" id="UP000623795"/>
    </source>
</evidence>
<sequence length="175" mass="19243">MAGDPQGGVAGTAEKPFVAACGHGRAILQHFCAPAFLPMTDPTDPNYAAQRAVATELVALILLADGVLASRELEALDRLGIPQLLGVERDALIQAVIDHCRRLLQRPERVDPVRMLDIERFEMMLDRITDPALRETVCRAMLVLAKADGVICQPEQTLLRDVLTRWGIALEQLRD</sequence>
<dbReference type="Pfam" id="PF05099">
    <property type="entry name" value="TerB"/>
    <property type="match status" value="1"/>
</dbReference>
<evidence type="ECO:0000259" key="1">
    <source>
        <dbReference type="Pfam" id="PF05099"/>
    </source>
</evidence>
<dbReference type="EMBL" id="WTVN01000023">
    <property type="protein sequence ID" value="NMG45001.1"/>
    <property type="molecule type" value="Genomic_DNA"/>
</dbReference>
<gene>
    <name evidence="2" type="ORF">GPA22_14835</name>
</gene>
<feature type="domain" description="Co-chaperone DjlA N-terminal" evidence="1">
    <location>
        <begin position="55"/>
        <end position="164"/>
    </location>
</feature>
<evidence type="ECO:0000313" key="2">
    <source>
        <dbReference type="EMBL" id="NMG45001.1"/>
    </source>
</evidence>
<accession>A0ABX1PZZ1</accession>
<dbReference type="Gene3D" id="1.10.3680.10">
    <property type="entry name" value="TerB-like"/>
    <property type="match status" value="1"/>
</dbReference>
<reference evidence="2 3" key="1">
    <citation type="submission" date="2019-12" db="EMBL/GenBank/DDBJ databases">
        <title>Comparative genomics gives insights into the taxonomy of the Azoarcus-Aromatoleum group and reveals separate origins of nif in the plant-associated Azoarcus and non-plant-associated Aromatoleum sub-groups.</title>
        <authorList>
            <person name="Lafos M."/>
            <person name="Maluk M."/>
            <person name="Batista M."/>
            <person name="Junghare M."/>
            <person name="Carmona M."/>
            <person name="Faoro H."/>
            <person name="Cruz L.M."/>
            <person name="Battistoni F."/>
            <person name="De Souza E."/>
            <person name="Pedrosa F."/>
            <person name="Chen W.-M."/>
            <person name="Poole P.S."/>
            <person name="Dixon R.A."/>
            <person name="James E.K."/>
        </authorList>
    </citation>
    <scope>NUCLEOTIDE SEQUENCE [LARGE SCALE GENOMIC DNA]</scope>
    <source>
        <strain evidence="2 3">Td21</strain>
    </source>
</reference>
<keyword evidence="3" id="KW-1185">Reference proteome</keyword>
<dbReference type="Proteomes" id="UP000623795">
    <property type="component" value="Unassembled WGS sequence"/>
</dbReference>
<protein>
    <recommendedName>
        <fullName evidence="1">Co-chaperone DjlA N-terminal domain-containing protein</fullName>
    </recommendedName>
</protein>
<name>A0ABX1PZZ1_9RHOO</name>
<dbReference type="InterPro" id="IPR029024">
    <property type="entry name" value="TerB-like"/>
</dbReference>
<proteinExistence type="predicted"/>
<dbReference type="InterPro" id="IPR007791">
    <property type="entry name" value="DjlA_N"/>
</dbReference>
<comment type="caution">
    <text evidence="2">The sequence shown here is derived from an EMBL/GenBank/DDBJ whole genome shotgun (WGS) entry which is preliminary data.</text>
</comment>
<dbReference type="SUPFAM" id="SSF158682">
    <property type="entry name" value="TerB-like"/>
    <property type="match status" value="1"/>
</dbReference>
<organism evidence="2 3">
    <name type="scientific">Aromatoleum toluvorans</name>
    <dbReference type="NCBI Taxonomy" id="92002"/>
    <lineage>
        <taxon>Bacteria</taxon>
        <taxon>Pseudomonadati</taxon>
        <taxon>Pseudomonadota</taxon>
        <taxon>Betaproteobacteria</taxon>
        <taxon>Rhodocyclales</taxon>
        <taxon>Rhodocyclaceae</taxon>
        <taxon>Aromatoleum</taxon>
    </lineage>
</organism>